<dbReference type="Proteomes" id="UP001145109">
    <property type="component" value="Unassembled WGS sequence"/>
</dbReference>
<name>A0AA37QBA9_9FIRM</name>
<evidence type="ECO:0000313" key="2">
    <source>
        <dbReference type="Proteomes" id="UP001145109"/>
    </source>
</evidence>
<gene>
    <name evidence="1" type="ORF">comes_13100</name>
</gene>
<accession>A0AA37QBA9</accession>
<dbReference type="RefSeq" id="WP_055249269.1">
    <property type="nucleotide sequence ID" value="NZ_BSCI01000006.1"/>
</dbReference>
<evidence type="ECO:0008006" key="3">
    <source>
        <dbReference type="Google" id="ProtNLM"/>
    </source>
</evidence>
<reference evidence="1" key="1">
    <citation type="submission" date="2022-09" db="EMBL/GenBank/DDBJ databases">
        <title>Draft genome sequence of Coprococcus comes strain 31264.</title>
        <authorList>
            <person name="Atsushi H."/>
            <person name="Moriya O."/>
            <person name="Mitsuo S."/>
        </authorList>
    </citation>
    <scope>NUCLEOTIDE SEQUENCE</scope>
    <source>
        <strain evidence="1">JCM 31264</strain>
    </source>
</reference>
<proteinExistence type="predicted"/>
<organism evidence="1 2">
    <name type="scientific">Coprococcus comes</name>
    <dbReference type="NCBI Taxonomy" id="410072"/>
    <lineage>
        <taxon>Bacteria</taxon>
        <taxon>Bacillati</taxon>
        <taxon>Bacillota</taxon>
        <taxon>Clostridia</taxon>
        <taxon>Lachnospirales</taxon>
        <taxon>Lachnospiraceae</taxon>
        <taxon>Coprococcus</taxon>
    </lineage>
</organism>
<sequence>MANGKFLPLGERKYLSMKDMAGHLGLGFTKVKEIVRGGEFTGFITIGKSNKVMIDRVAFEKWIEERGHI</sequence>
<dbReference type="AlphaFoldDB" id="A0AA37QBA9"/>
<comment type="caution">
    <text evidence="1">The sequence shown here is derived from an EMBL/GenBank/DDBJ whole genome shotgun (WGS) entry which is preliminary data.</text>
</comment>
<evidence type="ECO:0000313" key="1">
    <source>
        <dbReference type="EMBL" id="GLG86765.1"/>
    </source>
</evidence>
<reference evidence="1" key="2">
    <citation type="submission" date="2022-11" db="EMBL/GenBank/DDBJ databases">
        <title>Draft genome sequence of Coprococcus comes strain 31264.</title>
        <authorList>
            <person name="Hisatomi A."/>
            <person name="Ohkuma M."/>
            <person name="Sakamoto M."/>
        </authorList>
    </citation>
    <scope>NUCLEOTIDE SEQUENCE</scope>
    <source>
        <strain evidence="1">JCM 31264</strain>
    </source>
</reference>
<protein>
    <recommendedName>
        <fullName evidence="3">DNA-binding protein</fullName>
    </recommendedName>
</protein>
<dbReference type="EMBL" id="BSCI01000006">
    <property type="protein sequence ID" value="GLG86765.1"/>
    <property type="molecule type" value="Genomic_DNA"/>
</dbReference>